<evidence type="ECO:0000313" key="2">
    <source>
        <dbReference type="Proteomes" id="UP001055439"/>
    </source>
</evidence>
<name>A0A9E7FLD2_9LILI</name>
<dbReference type="Proteomes" id="UP001055439">
    <property type="component" value="Chromosome 4"/>
</dbReference>
<keyword evidence="2" id="KW-1185">Reference proteome</keyword>
<protein>
    <submittedName>
        <fullName evidence="1">Uncharacterized protein</fullName>
    </submittedName>
</protein>
<evidence type="ECO:0000313" key="1">
    <source>
        <dbReference type="EMBL" id="URD97162.1"/>
    </source>
</evidence>
<dbReference type="AlphaFoldDB" id="A0A9E7FLD2"/>
<gene>
    <name evidence="1" type="ORF">MUK42_29014</name>
</gene>
<accession>A0A9E7FLD2</accession>
<dbReference type="EMBL" id="CP097506">
    <property type="protein sequence ID" value="URD97162.1"/>
    <property type="molecule type" value="Genomic_DNA"/>
</dbReference>
<sequence>MYVRTTFHVRQSWFHANIIHISFASYIYCHKCSYPKNRLYYSCSYRVILVRALPRIVARRFVVADDEDGAAVAAHTAAADGRGRTPHYLGVVAAHLVRGARVAVVVVVLLLGDPGVDGVRRRVVAAGAPEDVLAVRPAGVHELAVGRPLVGVVLGVRRDGVVPRHGADADGGPGGVVGAHEVLGRVLG</sequence>
<organism evidence="1 2">
    <name type="scientific">Musa troglodytarum</name>
    <name type="common">fe'i banana</name>
    <dbReference type="NCBI Taxonomy" id="320322"/>
    <lineage>
        <taxon>Eukaryota</taxon>
        <taxon>Viridiplantae</taxon>
        <taxon>Streptophyta</taxon>
        <taxon>Embryophyta</taxon>
        <taxon>Tracheophyta</taxon>
        <taxon>Spermatophyta</taxon>
        <taxon>Magnoliopsida</taxon>
        <taxon>Liliopsida</taxon>
        <taxon>Zingiberales</taxon>
        <taxon>Musaceae</taxon>
        <taxon>Musa</taxon>
    </lineage>
</organism>
<proteinExistence type="predicted"/>
<reference evidence="1" key="1">
    <citation type="submission" date="2022-05" db="EMBL/GenBank/DDBJ databases">
        <title>The Musa troglodytarum L. genome provides insights into the mechanism of non-climacteric behaviour and enrichment of carotenoids.</title>
        <authorList>
            <person name="Wang J."/>
        </authorList>
    </citation>
    <scope>NUCLEOTIDE SEQUENCE</scope>
    <source>
        <tissue evidence="1">Leaf</tissue>
    </source>
</reference>